<organism evidence="11">
    <name type="scientific">Alexandrium catenella</name>
    <name type="common">Red tide dinoflagellate</name>
    <name type="synonym">Gonyaulax catenella</name>
    <dbReference type="NCBI Taxonomy" id="2925"/>
    <lineage>
        <taxon>Eukaryota</taxon>
        <taxon>Sar</taxon>
        <taxon>Alveolata</taxon>
        <taxon>Dinophyceae</taxon>
        <taxon>Gonyaulacales</taxon>
        <taxon>Pyrocystaceae</taxon>
        <taxon>Alexandrium</taxon>
    </lineage>
</organism>
<feature type="disulfide bond" evidence="6">
    <location>
        <begin position="120"/>
        <end position="125"/>
    </location>
</feature>
<dbReference type="InterPro" id="IPR001461">
    <property type="entry name" value="Aspartic_peptidase_A1"/>
</dbReference>
<dbReference type="GO" id="GO:0004190">
    <property type="term" value="F:aspartic-type endopeptidase activity"/>
    <property type="evidence" value="ECO:0007669"/>
    <property type="project" value="UniProtKB-KW"/>
</dbReference>
<protein>
    <recommendedName>
        <fullName evidence="10">Peptidase A1 domain-containing protein</fullName>
    </recommendedName>
</protein>
<feature type="active site" evidence="5">
    <location>
        <position position="310"/>
    </location>
</feature>
<keyword evidence="4 7" id="KW-0378">Hydrolase</keyword>
<feature type="disulfide bond" evidence="6">
    <location>
        <begin position="340"/>
        <end position="381"/>
    </location>
</feature>
<evidence type="ECO:0000256" key="2">
    <source>
        <dbReference type="ARBA" id="ARBA00022670"/>
    </source>
</evidence>
<dbReference type="AlphaFoldDB" id="A0A7S1LR95"/>
<reference evidence="11" key="1">
    <citation type="submission" date="2021-01" db="EMBL/GenBank/DDBJ databases">
        <authorList>
            <person name="Corre E."/>
            <person name="Pelletier E."/>
            <person name="Niang G."/>
            <person name="Scheremetjew M."/>
            <person name="Finn R."/>
            <person name="Kale V."/>
            <person name="Holt S."/>
            <person name="Cochrane G."/>
            <person name="Meng A."/>
            <person name="Brown T."/>
            <person name="Cohen L."/>
        </authorList>
    </citation>
    <scope>NUCLEOTIDE SEQUENCE</scope>
    <source>
        <strain evidence="11">OF101</strain>
    </source>
</reference>
<sequence>MSLGMAVLRLPVLLLAVAGGSRHGGGGAATIRLHAARGGAPVANPVAQPQRAARASFLSLDSTRSRAESRQETLHRMRAQAQRLHALQYYGEVSIGTPPQPFRVIFDTGSGHLLVPSAKCDSAACAKHRRFWENKSSTVIPIAWADEPRKRAESDTDRDTQVINFAMGDCVGQYARDRVCLGKACADADFVTMTEESDDPFKNAEWDGILGLGQSLTDAEEFNVFGVLTGNATPPLHRPVFSVYLGRRVEDEAEITFGDYSESRMASGLSWVNVSQEGYWQFQFTDFTVNGKPVGLCKKYGQRACQGVLDTGSSLMMGPKADLDALVSLLHFGNSTEINCTKESSFPKLGFVIGGETFDMEPDDYMDRSRMAGAPDGVDRCWAHLMPIGDTGRGPIFVLGMPFMRAFYTVYDMRNKRIGIAKAKHERSSAAGGGEAAAQVPLVALRPPGDDLGGDGKRLSNDNKTAAGVPPVSSKAAPASRHS</sequence>
<evidence type="ECO:0000313" key="11">
    <source>
        <dbReference type="EMBL" id="CAD9111556.1"/>
    </source>
</evidence>
<gene>
    <name evidence="11" type="ORF">ACAT0790_LOCUS12694</name>
</gene>
<keyword evidence="3 7" id="KW-0064">Aspartyl protease</keyword>
<dbReference type="InterPro" id="IPR001969">
    <property type="entry name" value="Aspartic_peptidase_AS"/>
</dbReference>
<proteinExistence type="inferred from homology"/>
<evidence type="ECO:0000256" key="5">
    <source>
        <dbReference type="PIRSR" id="PIRSR601461-1"/>
    </source>
</evidence>
<evidence type="ECO:0000256" key="9">
    <source>
        <dbReference type="SAM" id="SignalP"/>
    </source>
</evidence>
<accession>A0A7S1LR95</accession>
<evidence type="ECO:0000256" key="8">
    <source>
        <dbReference type="SAM" id="MobiDB-lite"/>
    </source>
</evidence>
<comment type="similarity">
    <text evidence="1 7">Belongs to the peptidase A1 family.</text>
</comment>
<dbReference type="PRINTS" id="PR00792">
    <property type="entry name" value="PEPSIN"/>
</dbReference>
<dbReference type="EMBL" id="HBGE01021039">
    <property type="protein sequence ID" value="CAD9111556.1"/>
    <property type="molecule type" value="Transcribed_RNA"/>
</dbReference>
<evidence type="ECO:0000256" key="1">
    <source>
        <dbReference type="ARBA" id="ARBA00007447"/>
    </source>
</evidence>
<dbReference type="FunFam" id="2.40.70.10:FF:000115">
    <property type="entry name" value="Lysosomal aspartic protease"/>
    <property type="match status" value="1"/>
</dbReference>
<feature type="signal peptide" evidence="9">
    <location>
        <begin position="1"/>
        <end position="20"/>
    </location>
</feature>
<dbReference type="InterPro" id="IPR021109">
    <property type="entry name" value="Peptidase_aspartic_dom_sf"/>
</dbReference>
<feature type="region of interest" description="Disordered" evidence="8">
    <location>
        <begin position="426"/>
        <end position="483"/>
    </location>
</feature>
<dbReference type="GO" id="GO:0016485">
    <property type="term" value="P:protein processing"/>
    <property type="evidence" value="ECO:0007669"/>
    <property type="project" value="UniProtKB-ARBA"/>
</dbReference>
<dbReference type="InterPro" id="IPR033121">
    <property type="entry name" value="PEPTIDASE_A1"/>
</dbReference>
<dbReference type="PANTHER" id="PTHR47966:SF51">
    <property type="entry name" value="BETA-SITE APP-CLEAVING ENZYME, ISOFORM A-RELATED"/>
    <property type="match status" value="1"/>
</dbReference>
<name>A0A7S1LR95_ALECA</name>
<dbReference type="PROSITE" id="PS51767">
    <property type="entry name" value="PEPTIDASE_A1"/>
    <property type="match status" value="1"/>
</dbReference>
<keyword evidence="9" id="KW-0732">Signal</keyword>
<feature type="active site" evidence="5">
    <location>
        <position position="107"/>
    </location>
</feature>
<evidence type="ECO:0000256" key="3">
    <source>
        <dbReference type="ARBA" id="ARBA00022750"/>
    </source>
</evidence>
<keyword evidence="2 7" id="KW-0645">Protease</keyword>
<dbReference type="Pfam" id="PF00026">
    <property type="entry name" value="Asp"/>
    <property type="match status" value="1"/>
</dbReference>
<evidence type="ECO:0000256" key="7">
    <source>
        <dbReference type="RuleBase" id="RU000454"/>
    </source>
</evidence>
<dbReference type="PROSITE" id="PS00141">
    <property type="entry name" value="ASP_PROTEASE"/>
    <property type="match status" value="1"/>
</dbReference>
<evidence type="ECO:0000256" key="6">
    <source>
        <dbReference type="PIRSR" id="PIRSR601461-2"/>
    </source>
</evidence>
<keyword evidence="6" id="KW-1015">Disulfide bond</keyword>
<evidence type="ECO:0000256" key="4">
    <source>
        <dbReference type="ARBA" id="ARBA00022801"/>
    </source>
</evidence>
<dbReference type="PANTHER" id="PTHR47966">
    <property type="entry name" value="BETA-SITE APP-CLEAVING ENZYME, ISOFORM A-RELATED"/>
    <property type="match status" value="1"/>
</dbReference>
<dbReference type="SUPFAM" id="SSF50630">
    <property type="entry name" value="Acid proteases"/>
    <property type="match status" value="1"/>
</dbReference>
<feature type="chain" id="PRO_5031101891" description="Peptidase A1 domain-containing protein" evidence="9">
    <location>
        <begin position="21"/>
        <end position="483"/>
    </location>
</feature>
<dbReference type="Gene3D" id="2.40.70.10">
    <property type="entry name" value="Acid Proteases"/>
    <property type="match status" value="2"/>
</dbReference>
<feature type="domain" description="Peptidase A1" evidence="10">
    <location>
        <begin position="89"/>
        <end position="421"/>
    </location>
</feature>
<evidence type="ECO:0000259" key="10">
    <source>
        <dbReference type="PROSITE" id="PS51767"/>
    </source>
</evidence>